<dbReference type="Proteomes" id="UP000251314">
    <property type="component" value="Unassembled WGS sequence"/>
</dbReference>
<gene>
    <name evidence="7" type="ORF">JG687_00001981</name>
    <name evidence="8" type="ORF">PC110_g8439</name>
    <name evidence="2" type="ORF">PC113_g5817</name>
    <name evidence="3" type="ORF">PC115_g5311</name>
    <name evidence="4" type="ORF">PC117_g6098</name>
    <name evidence="5" type="ORF">PC118_g3998</name>
    <name evidence="6" type="ORF">PC129_g4345</name>
</gene>
<dbReference type="Proteomes" id="UP000736787">
    <property type="component" value="Unassembled WGS sequence"/>
</dbReference>
<proteinExistence type="predicted"/>
<evidence type="ECO:0000313" key="6">
    <source>
        <dbReference type="EMBL" id="KAG3225037.1"/>
    </source>
</evidence>
<reference evidence="2" key="2">
    <citation type="submission" date="2018-10" db="EMBL/GenBank/DDBJ databases">
        <title>Effector identification in a new, highly contiguous assembly of the strawberry crown rot pathogen Phytophthora cactorum.</title>
        <authorList>
            <person name="Armitage A.D."/>
            <person name="Nellist C.F."/>
            <person name="Bates H."/>
            <person name="Vickerstaff R.J."/>
            <person name="Harrison R.J."/>
        </authorList>
    </citation>
    <scope>NUCLEOTIDE SEQUENCE</scope>
    <source>
        <strain evidence="2">15-7</strain>
        <strain evidence="3">4032</strain>
        <strain evidence="4">4040</strain>
        <strain evidence="5">P415</strain>
        <strain evidence="6">P421</strain>
    </source>
</reference>
<dbReference type="Proteomes" id="UP000760860">
    <property type="component" value="Unassembled WGS sequence"/>
</dbReference>
<comment type="caution">
    <text evidence="8">The sequence shown here is derived from an EMBL/GenBank/DDBJ whole genome shotgun (WGS) entry which is preliminary data.</text>
</comment>
<dbReference type="EMBL" id="RCMK01000113">
    <property type="protein sequence ID" value="KAG2948332.1"/>
    <property type="molecule type" value="Genomic_DNA"/>
</dbReference>
<protein>
    <submittedName>
        <fullName evidence="8">Uncharacterized protein</fullName>
    </submittedName>
</protein>
<dbReference type="EMBL" id="RCML01000071">
    <property type="protein sequence ID" value="KAG2993505.1"/>
    <property type="molecule type" value="Genomic_DNA"/>
</dbReference>
<dbReference type="EMBL" id="MJFZ01000175">
    <property type="protein sequence ID" value="RAW35233.1"/>
    <property type="molecule type" value="Genomic_DNA"/>
</dbReference>
<dbReference type="EMBL" id="RCMV01000095">
    <property type="protein sequence ID" value="KAG3225037.1"/>
    <property type="molecule type" value="Genomic_DNA"/>
</dbReference>
<evidence type="ECO:0000313" key="5">
    <source>
        <dbReference type="EMBL" id="KAG2993505.1"/>
    </source>
</evidence>
<evidence type="ECO:0000313" key="3">
    <source>
        <dbReference type="EMBL" id="KAG2933946.1"/>
    </source>
</evidence>
<reference evidence="7" key="3">
    <citation type="submission" date="2021-01" db="EMBL/GenBank/DDBJ databases">
        <title>Phytophthora aleatoria, a newly-described species from Pinus radiata is distinct from Phytophthora cactorum isolates based on comparative genomics.</title>
        <authorList>
            <person name="Mcdougal R."/>
            <person name="Panda P."/>
            <person name="Williams N."/>
            <person name="Studholme D.J."/>
        </authorList>
    </citation>
    <scope>NUCLEOTIDE SEQUENCE</scope>
    <source>
        <strain evidence="7">NZFS 3830</strain>
    </source>
</reference>
<reference evidence="8 9" key="1">
    <citation type="submission" date="2018-01" db="EMBL/GenBank/DDBJ databases">
        <title>Draft genome of the strawberry crown rot pathogen Phytophthora cactorum.</title>
        <authorList>
            <person name="Armitage A.D."/>
            <person name="Lysoe E."/>
            <person name="Nellist C.F."/>
            <person name="Harrison R.J."/>
            <person name="Brurberg M.B."/>
        </authorList>
    </citation>
    <scope>NUCLEOTIDE SEQUENCE [LARGE SCALE GENOMIC DNA]</scope>
    <source>
        <strain evidence="8 9">10300</strain>
    </source>
</reference>
<dbReference type="Proteomes" id="UP000688947">
    <property type="component" value="Unassembled WGS sequence"/>
</dbReference>
<dbReference type="EMBL" id="RCMI01000110">
    <property type="protein sequence ID" value="KAG2933946.1"/>
    <property type="molecule type" value="Genomic_DNA"/>
</dbReference>
<dbReference type="Proteomes" id="UP000774804">
    <property type="component" value="Unassembled WGS sequence"/>
</dbReference>
<keyword evidence="9" id="KW-1185">Reference proteome</keyword>
<dbReference type="EMBL" id="JAENGZ010000051">
    <property type="protein sequence ID" value="KAG6971486.1"/>
    <property type="molecule type" value="Genomic_DNA"/>
</dbReference>
<dbReference type="Proteomes" id="UP000735874">
    <property type="component" value="Unassembled WGS sequence"/>
</dbReference>
<evidence type="ECO:0000313" key="9">
    <source>
        <dbReference type="Proteomes" id="UP000251314"/>
    </source>
</evidence>
<evidence type="ECO:0000313" key="7">
    <source>
        <dbReference type="EMBL" id="KAG6971486.1"/>
    </source>
</evidence>
<dbReference type="EMBL" id="RCMG01000115">
    <property type="protein sequence ID" value="KAG2862946.1"/>
    <property type="molecule type" value="Genomic_DNA"/>
</dbReference>
<evidence type="ECO:0000256" key="1">
    <source>
        <dbReference type="SAM" id="MobiDB-lite"/>
    </source>
</evidence>
<dbReference type="OrthoDB" id="10268885at2759"/>
<dbReference type="Proteomes" id="UP000697107">
    <property type="component" value="Unassembled WGS sequence"/>
</dbReference>
<evidence type="ECO:0000313" key="8">
    <source>
        <dbReference type="EMBL" id="RAW35233.1"/>
    </source>
</evidence>
<name>A0A329SEG7_9STRA</name>
<evidence type="ECO:0000313" key="4">
    <source>
        <dbReference type="EMBL" id="KAG2948332.1"/>
    </source>
</evidence>
<feature type="region of interest" description="Disordered" evidence="1">
    <location>
        <begin position="1"/>
        <end position="26"/>
    </location>
</feature>
<dbReference type="VEuPathDB" id="FungiDB:PC110_g8439"/>
<evidence type="ECO:0000313" key="2">
    <source>
        <dbReference type="EMBL" id="KAG2862946.1"/>
    </source>
</evidence>
<dbReference type="AlphaFoldDB" id="A0A329SEG7"/>
<organism evidence="8 9">
    <name type="scientific">Phytophthora cactorum</name>
    <dbReference type="NCBI Taxonomy" id="29920"/>
    <lineage>
        <taxon>Eukaryota</taxon>
        <taxon>Sar</taxon>
        <taxon>Stramenopiles</taxon>
        <taxon>Oomycota</taxon>
        <taxon>Peronosporomycetes</taxon>
        <taxon>Peronosporales</taxon>
        <taxon>Peronosporaceae</taxon>
        <taxon>Phytophthora</taxon>
    </lineage>
</organism>
<sequence>MPNGEPGEGKDQPPNRNEYGKPYNGDLGYGKRQEVAVVELQEEIVACCHAKRSVRCAAANEAKRRVNWWYPPNQEFNMAAKAVASKPARRLVEKSLSRAQVVWECSVGVQTGWSVH</sequence>
<accession>A0A329SEG7</accession>